<dbReference type="SUPFAM" id="SSF56925">
    <property type="entry name" value="OMPA-like"/>
    <property type="match status" value="1"/>
</dbReference>
<dbReference type="AlphaFoldDB" id="A0AA37SN07"/>
<dbReference type="InterPro" id="IPR027385">
    <property type="entry name" value="Beta-barrel_OMP"/>
</dbReference>
<organism evidence="4 5">
    <name type="scientific">Portibacter lacus</name>
    <dbReference type="NCBI Taxonomy" id="1099794"/>
    <lineage>
        <taxon>Bacteria</taxon>
        <taxon>Pseudomonadati</taxon>
        <taxon>Bacteroidota</taxon>
        <taxon>Saprospiria</taxon>
        <taxon>Saprospirales</taxon>
        <taxon>Haliscomenobacteraceae</taxon>
        <taxon>Portibacter</taxon>
    </lineage>
</organism>
<reference evidence="4" key="1">
    <citation type="journal article" date="2014" name="Int. J. Syst. Evol. Microbiol.">
        <title>Complete genome sequence of Corynebacterium casei LMG S-19264T (=DSM 44701T), isolated from a smear-ripened cheese.</title>
        <authorList>
            <consortium name="US DOE Joint Genome Institute (JGI-PGF)"/>
            <person name="Walter F."/>
            <person name="Albersmeier A."/>
            <person name="Kalinowski J."/>
            <person name="Ruckert C."/>
        </authorList>
    </citation>
    <scope>NUCLEOTIDE SEQUENCE</scope>
    <source>
        <strain evidence="4">NBRC 108769</strain>
    </source>
</reference>
<accession>A0AA37SN07</accession>
<protein>
    <recommendedName>
        <fullName evidence="3">Outer membrane protein beta-barrel domain-containing protein</fullName>
    </recommendedName>
</protein>
<feature type="signal peptide" evidence="2">
    <location>
        <begin position="1"/>
        <end position="19"/>
    </location>
</feature>
<feature type="chain" id="PRO_5041257162" description="Outer membrane protein beta-barrel domain-containing protein" evidence="2">
    <location>
        <begin position="20"/>
        <end position="206"/>
    </location>
</feature>
<name>A0AA37SN07_9BACT</name>
<sequence length="206" mass="23132">MKSAFYILLFITISINLQAQDVRSSVSGFSAELDLSYGEWHTSSFFLGNLAELEPIGGGLQFKIGYGFRERIEVFAAYTTMNYNISDEWDRFINNNIKVGARLHFGATLKRMRPYIEVGITNNKFLMDPIYIDIEGPYELDLSGIGIAPGGGINYFITPNLAAHLNIAFAFGNFSSAEISGQRNEFDENLDYTFFNVGLGMSYFLQ</sequence>
<comment type="caution">
    <text evidence="4">The sequence shown here is derived from an EMBL/GenBank/DDBJ whole genome shotgun (WGS) entry which is preliminary data.</text>
</comment>
<feature type="domain" description="Outer membrane protein beta-barrel" evidence="3">
    <location>
        <begin position="13"/>
        <end position="201"/>
    </location>
</feature>
<evidence type="ECO:0000256" key="1">
    <source>
        <dbReference type="ARBA" id="ARBA00022729"/>
    </source>
</evidence>
<keyword evidence="1 2" id="KW-0732">Signal</keyword>
<dbReference type="Gene3D" id="2.40.160.20">
    <property type="match status" value="1"/>
</dbReference>
<gene>
    <name evidence="4" type="ORF">GCM10007940_06860</name>
</gene>
<dbReference type="RefSeq" id="WP_235294714.1">
    <property type="nucleotide sequence ID" value="NZ_BSOH01000003.1"/>
</dbReference>
<evidence type="ECO:0000256" key="2">
    <source>
        <dbReference type="SAM" id="SignalP"/>
    </source>
</evidence>
<dbReference type="InterPro" id="IPR011250">
    <property type="entry name" value="OMP/PagP_B-barrel"/>
</dbReference>
<reference evidence="4" key="2">
    <citation type="submission" date="2023-01" db="EMBL/GenBank/DDBJ databases">
        <title>Draft genome sequence of Portibacter lacus strain NBRC 108769.</title>
        <authorList>
            <person name="Sun Q."/>
            <person name="Mori K."/>
        </authorList>
    </citation>
    <scope>NUCLEOTIDE SEQUENCE</scope>
    <source>
        <strain evidence="4">NBRC 108769</strain>
    </source>
</reference>
<dbReference type="EMBL" id="BSOH01000003">
    <property type="protein sequence ID" value="GLR16071.1"/>
    <property type="molecule type" value="Genomic_DNA"/>
</dbReference>
<evidence type="ECO:0000259" key="3">
    <source>
        <dbReference type="Pfam" id="PF13505"/>
    </source>
</evidence>
<dbReference type="Pfam" id="PF13505">
    <property type="entry name" value="OMP_b-brl"/>
    <property type="match status" value="1"/>
</dbReference>
<dbReference type="Proteomes" id="UP001156666">
    <property type="component" value="Unassembled WGS sequence"/>
</dbReference>
<keyword evidence="5" id="KW-1185">Reference proteome</keyword>
<evidence type="ECO:0000313" key="4">
    <source>
        <dbReference type="EMBL" id="GLR16071.1"/>
    </source>
</evidence>
<evidence type="ECO:0000313" key="5">
    <source>
        <dbReference type="Proteomes" id="UP001156666"/>
    </source>
</evidence>
<proteinExistence type="predicted"/>